<accession>A0A6L5XHP9</accession>
<name>A0A6L5XHP9_9BACT</name>
<dbReference type="Proteomes" id="UP000477488">
    <property type="component" value="Unassembled WGS sequence"/>
</dbReference>
<evidence type="ECO:0000313" key="2">
    <source>
        <dbReference type="Proteomes" id="UP000477488"/>
    </source>
</evidence>
<keyword evidence="2" id="KW-1185">Reference proteome</keyword>
<proteinExistence type="predicted"/>
<evidence type="ECO:0000313" key="1">
    <source>
        <dbReference type="EMBL" id="MSS26642.1"/>
    </source>
</evidence>
<comment type="caution">
    <text evidence="1">The sequence shown here is derived from an EMBL/GenBank/DDBJ whole genome shotgun (WGS) entry which is preliminary data.</text>
</comment>
<dbReference type="AlphaFoldDB" id="A0A6L5XHP9"/>
<sequence>MRRHALQCFIQLKNPFGQTRAVLRREGISTQKRAGVRPRDSFFLAVSPRMAVSTGLSATLAKVVGHNGNSIKQSLCQIEHVVDAVQWRQVICPGYFVVQRVLF</sequence>
<reference evidence="1 2" key="1">
    <citation type="submission" date="2019-09" db="EMBL/GenBank/DDBJ databases">
        <title>In-depth cultivation of the pig gut microbiome towards novel bacterial diversity and tailored functional studies.</title>
        <authorList>
            <person name="Wylensek D."/>
            <person name="Hitch T.C.A."/>
            <person name="Clavel T."/>
        </authorList>
    </citation>
    <scope>NUCLEOTIDE SEQUENCE [LARGE SCALE GENOMIC DNA]</scope>
    <source>
        <strain evidence="1 2">PG-178-WT-4</strain>
    </source>
</reference>
<protein>
    <submittedName>
        <fullName evidence="1">Uncharacterized protein</fullName>
    </submittedName>
</protein>
<organism evidence="1 2">
    <name type="scientific">Desulfovibrio porci</name>
    <dbReference type="NCBI Taxonomy" id="2605782"/>
    <lineage>
        <taxon>Bacteria</taxon>
        <taxon>Pseudomonadati</taxon>
        <taxon>Thermodesulfobacteriota</taxon>
        <taxon>Desulfovibrionia</taxon>
        <taxon>Desulfovibrionales</taxon>
        <taxon>Desulfovibrionaceae</taxon>
        <taxon>Desulfovibrio</taxon>
    </lineage>
</organism>
<gene>
    <name evidence="1" type="ORF">FYJ44_00960</name>
</gene>
<dbReference type="EMBL" id="VUMH01000001">
    <property type="protein sequence ID" value="MSS26642.1"/>
    <property type="molecule type" value="Genomic_DNA"/>
</dbReference>